<dbReference type="RefSeq" id="WP_386190014.1">
    <property type="nucleotide sequence ID" value="NZ_JBHSBC010000012.1"/>
</dbReference>
<dbReference type="Pfam" id="PF13676">
    <property type="entry name" value="TIR_2"/>
    <property type="match status" value="1"/>
</dbReference>
<dbReference type="InterPro" id="IPR009003">
    <property type="entry name" value="Peptidase_S1_PA"/>
</dbReference>
<proteinExistence type="predicted"/>
<organism evidence="4 5">
    <name type="scientific">Streptosporangium jomthongense</name>
    <dbReference type="NCBI Taxonomy" id="1193683"/>
    <lineage>
        <taxon>Bacteria</taxon>
        <taxon>Bacillati</taxon>
        <taxon>Actinomycetota</taxon>
        <taxon>Actinomycetes</taxon>
        <taxon>Streptosporangiales</taxon>
        <taxon>Streptosporangiaceae</taxon>
        <taxon>Streptosporangium</taxon>
    </lineage>
</organism>
<evidence type="ECO:0000259" key="2">
    <source>
        <dbReference type="Pfam" id="PF13676"/>
    </source>
</evidence>
<gene>
    <name evidence="4" type="ORF">ACFOYY_14305</name>
</gene>
<dbReference type="Gene3D" id="2.40.10.120">
    <property type="match status" value="1"/>
</dbReference>
<dbReference type="SUPFAM" id="SSF52200">
    <property type="entry name" value="Toll/Interleukin receptor TIR domain"/>
    <property type="match status" value="1"/>
</dbReference>
<sequence>MLTTWRARITGKRDRSLVTGAGVLVDAGHLLTCAHLVWGCSDLTVSFVQTGRGDLQNIPVGVSYTGPWRRPGDPGDIAVLELPEKVDLSPARFSLRPGTAAELNAHGFPRDAGPFGSVLRLRVTSSHGIGEWLHIEAATGHAEFPREGFSGSGVYEENSGEVLGVISDASHAESRRTGRMIPVETIRRHWEDIDDLLDLPWLSRDARVRLRAVVHGAGTGADLTELVMGTFPGIPRPRDLRSPWDAIRFVAEELRAEPHGDDRLTRIVTALSTRLAGPGVRAGLQEWLRTAPSSPPPGEEATGPAFFLSSCAEDAAYAERLGEYLRLQGVPVWHDAHVRWGDDSVEETRRRISQALGVIVLVSPDAERSSRVIGEVLEGQRRNRRFFPVLLRGEPLYILGATRHCDARDGAMPGEDYLRVLREVRDAATGTAPPPPAEPPRRTPSWEAPPRRTPPRAPIPVPHVTGRASVRKLTSLLDGGGLEHADIWTTTLLLDAAGRLGDGWMRRLDGELLPYGLLEEVDAVWARSMGGTQGFGAQLARYGGPPPGTPAGHAGDFFALADALGWRRGRQATPRYGEFVPPEPLPAGFFPTLRNPQLEHHRGWHDQWRQTAMAVHLRLRKMRGRR</sequence>
<accession>A0ABV8F063</accession>
<keyword evidence="5" id="KW-1185">Reference proteome</keyword>
<dbReference type="InterPro" id="IPR035897">
    <property type="entry name" value="Toll_tir_struct_dom_sf"/>
</dbReference>
<dbReference type="EMBL" id="JBHSBC010000012">
    <property type="protein sequence ID" value="MFC3981306.1"/>
    <property type="molecule type" value="Genomic_DNA"/>
</dbReference>
<evidence type="ECO:0000259" key="3">
    <source>
        <dbReference type="Pfam" id="PF19969"/>
    </source>
</evidence>
<name>A0ABV8F063_9ACTN</name>
<dbReference type="Gene3D" id="3.40.50.10140">
    <property type="entry name" value="Toll/interleukin-1 receptor homology (TIR) domain"/>
    <property type="match status" value="1"/>
</dbReference>
<reference evidence="5" key="1">
    <citation type="journal article" date="2019" name="Int. J. Syst. Evol. Microbiol.">
        <title>The Global Catalogue of Microorganisms (GCM) 10K type strain sequencing project: providing services to taxonomists for standard genome sequencing and annotation.</title>
        <authorList>
            <consortium name="The Broad Institute Genomics Platform"/>
            <consortium name="The Broad Institute Genome Sequencing Center for Infectious Disease"/>
            <person name="Wu L."/>
            <person name="Ma J."/>
        </authorList>
    </citation>
    <scope>NUCLEOTIDE SEQUENCE [LARGE SCALE GENOMIC DNA]</scope>
    <source>
        <strain evidence="5">TBRC 7912</strain>
    </source>
</reference>
<dbReference type="InterPro" id="IPR037215">
    <property type="entry name" value="GUN4-like_sf"/>
</dbReference>
<evidence type="ECO:0000313" key="5">
    <source>
        <dbReference type="Proteomes" id="UP001595698"/>
    </source>
</evidence>
<dbReference type="Pfam" id="PF19969">
    <property type="entry name" value="VMAP-M8"/>
    <property type="match status" value="1"/>
</dbReference>
<dbReference type="SUPFAM" id="SSF50494">
    <property type="entry name" value="Trypsin-like serine proteases"/>
    <property type="match status" value="1"/>
</dbReference>
<evidence type="ECO:0000256" key="1">
    <source>
        <dbReference type="SAM" id="MobiDB-lite"/>
    </source>
</evidence>
<feature type="domain" description="TIR" evidence="2">
    <location>
        <begin position="306"/>
        <end position="410"/>
    </location>
</feature>
<dbReference type="Proteomes" id="UP001595698">
    <property type="component" value="Unassembled WGS sequence"/>
</dbReference>
<feature type="compositionally biased region" description="Pro residues" evidence="1">
    <location>
        <begin position="451"/>
        <end position="461"/>
    </location>
</feature>
<dbReference type="InterPro" id="IPR045453">
    <property type="entry name" value="VMAP-M8"/>
</dbReference>
<evidence type="ECO:0000313" key="4">
    <source>
        <dbReference type="EMBL" id="MFC3981306.1"/>
    </source>
</evidence>
<feature type="region of interest" description="Disordered" evidence="1">
    <location>
        <begin position="428"/>
        <end position="463"/>
    </location>
</feature>
<dbReference type="Pfam" id="PF13365">
    <property type="entry name" value="Trypsin_2"/>
    <property type="match status" value="1"/>
</dbReference>
<feature type="domain" description="vWA-MoxR associated protein middle region 8" evidence="3">
    <location>
        <begin position="194"/>
        <end position="290"/>
    </location>
</feature>
<protein>
    <submittedName>
        <fullName evidence="4">TIR domain-containing protein</fullName>
    </submittedName>
</protein>
<dbReference type="InterPro" id="IPR000157">
    <property type="entry name" value="TIR_dom"/>
</dbReference>
<dbReference type="SUPFAM" id="SSF140869">
    <property type="entry name" value="GUN4-like"/>
    <property type="match status" value="1"/>
</dbReference>
<comment type="caution">
    <text evidence="4">The sequence shown here is derived from an EMBL/GenBank/DDBJ whole genome shotgun (WGS) entry which is preliminary data.</text>
</comment>